<dbReference type="EMBL" id="NBNE01007795">
    <property type="protein sequence ID" value="OWZ00226.1"/>
    <property type="molecule type" value="Genomic_DNA"/>
</dbReference>
<sequence length="128" mass="14697">LLGALVWTITQPLRSVSGRLLSTTSSFLDKWTELGSLCFQRYRRYINKPSVHNKQSVVRGTEDERSPARLVSVGYASYRKDLEEQERAERLSEAFWRLDGGTDDVMCGEARSRKLRLMGLDRRLRSGT</sequence>
<organism evidence="1 2">
    <name type="scientific">Phytophthora megakarya</name>
    <dbReference type="NCBI Taxonomy" id="4795"/>
    <lineage>
        <taxon>Eukaryota</taxon>
        <taxon>Sar</taxon>
        <taxon>Stramenopiles</taxon>
        <taxon>Oomycota</taxon>
        <taxon>Peronosporomycetes</taxon>
        <taxon>Peronosporales</taxon>
        <taxon>Peronosporaceae</taxon>
        <taxon>Phytophthora</taxon>
    </lineage>
</organism>
<evidence type="ECO:0000313" key="2">
    <source>
        <dbReference type="Proteomes" id="UP000198211"/>
    </source>
</evidence>
<keyword evidence="2" id="KW-1185">Reference proteome</keyword>
<accession>A0A225V2P7</accession>
<gene>
    <name evidence="1" type="ORF">PHMEG_00028633</name>
</gene>
<comment type="caution">
    <text evidence="1">The sequence shown here is derived from an EMBL/GenBank/DDBJ whole genome shotgun (WGS) entry which is preliminary data.</text>
</comment>
<feature type="non-terminal residue" evidence="1">
    <location>
        <position position="1"/>
    </location>
</feature>
<protein>
    <submittedName>
        <fullName evidence="1">Uncharacterized protein</fullName>
    </submittedName>
</protein>
<dbReference type="OrthoDB" id="127073at2759"/>
<name>A0A225V2P7_9STRA</name>
<proteinExistence type="predicted"/>
<evidence type="ECO:0000313" key="1">
    <source>
        <dbReference type="EMBL" id="OWZ00226.1"/>
    </source>
</evidence>
<reference evidence="2" key="1">
    <citation type="submission" date="2017-03" db="EMBL/GenBank/DDBJ databases">
        <title>Phytopthora megakarya and P. palmivora, two closely related causual agents of cacao black pod achieved similar genome size and gene model numbers by different mechanisms.</title>
        <authorList>
            <person name="Ali S."/>
            <person name="Shao J."/>
            <person name="Larry D.J."/>
            <person name="Kronmiller B."/>
            <person name="Shen D."/>
            <person name="Strem M.D."/>
            <person name="Melnick R.L."/>
            <person name="Guiltinan M.J."/>
            <person name="Tyler B.M."/>
            <person name="Meinhardt L.W."/>
            <person name="Bailey B.A."/>
        </authorList>
    </citation>
    <scope>NUCLEOTIDE SEQUENCE [LARGE SCALE GENOMIC DNA]</scope>
    <source>
        <strain evidence="2">zdho120</strain>
    </source>
</reference>
<dbReference type="Proteomes" id="UP000198211">
    <property type="component" value="Unassembled WGS sequence"/>
</dbReference>
<dbReference type="AlphaFoldDB" id="A0A225V2P7"/>